<name>A0A9E7F885_9LILI</name>
<accession>A0A9E7F885</accession>
<reference evidence="1" key="1">
    <citation type="submission" date="2022-05" db="EMBL/GenBank/DDBJ databases">
        <title>The Musa troglodytarum L. genome provides insights into the mechanism of non-climacteric behaviour and enrichment of carotenoids.</title>
        <authorList>
            <person name="Wang J."/>
        </authorList>
    </citation>
    <scope>NUCLEOTIDE SEQUENCE</scope>
    <source>
        <tissue evidence="1">Leaf</tissue>
    </source>
</reference>
<organism evidence="1 2">
    <name type="scientific">Musa troglodytarum</name>
    <name type="common">fe'i banana</name>
    <dbReference type="NCBI Taxonomy" id="320322"/>
    <lineage>
        <taxon>Eukaryota</taxon>
        <taxon>Viridiplantae</taxon>
        <taxon>Streptophyta</taxon>
        <taxon>Embryophyta</taxon>
        <taxon>Tracheophyta</taxon>
        <taxon>Spermatophyta</taxon>
        <taxon>Magnoliopsida</taxon>
        <taxon>Liliopsida</taxon>
        <taxon>Zingiberales</taxon>
        <taxon>Musaceae</taxon>
        <taxon>Musa</taxon>
    </lineage>
</organism>
<proteinExistence type="predicted"/>
<gene>
    <name evidence="1" type="ORF">MUK42_27643</name>
</gene>
<protein>
    <submittedName>
        <fullName evidence="1">Uncharacterized protein</fullName>
    </submittedName>
</protein>
<keyword evidence="2" id="KW-1185">Reference proteome</keyword>
<dbReference type="EMBL" id="CP097504">
    <property type="protein sequence ID" value="URD90472.1"/>
    <property type="molecule type" value="Genomic_DNA"/>
</dbReference>
<sequence length="56" mass="6064">MGSGCACPDGEMPGLGGLELLELEAEEEEEEALERLELLRVPPPMGTFRRAPPLVQ</sequence>
<evidence type="ECO:0000313" key="2">
    <source>
        <dbReference type="Proteomes" id="UP001055439"/>
    </source>
</evidence>
<evidence type="ECO:0000313" key="1">
    <source>
        <dbReference type="EMBL" id="URD90472.1"/>
    </source>
</evidence>
<dbReference type="AlphaFoldDB" id="A0A9E7F885"/>
<dbReference type="Proteomes" id="UP001055439">
    <property type="component" value="Chromosome 2"/>
</dbReference>